<feature type="coiled-coil region" evidence="7">
    <location>
        <begin position="634"/>
        <end position="887"/>
    </location>
</feature>
<evidence type="ECO:0000256" key="5">
    <source>
        <dbReference type="ARBA" id="ARBA00023054"/>
    </source>
</evidence>
<evidence type="ECO:0000313" key="10">
    <source>
        <dbReference type="EMBL" id="EER19561.1"/>
    </source>
</evidence>
<dbReference type="GeneID" id="9039822"/>
<keyword evidence="5 7" id="KW-0175">Coiled coil</keyword>
<proteinExistence type="predicted"/>
<accession>C5K7M6</accession>
<dbReference type="PANTHER" id="PTHR13815:SF7">
    <property type="entry name" value="GOLGIN SUBFAMILY A MEMBER 5"/>
    <property type="match status" value="1"/>
</dbReference>
<evidence type="ECO:0000256" key="2">
    <source>
        <dbReference type="ARBA" id="ARBA00022692"/>
    </source>
</evidence>
<dbReference type="PANTHER" id="PTHR13815">
    <property type="entry name" value="GOLGIN-84"/>
    <property type="match status" value="1"/>
</dbReference>
<dbReference type="OrthoDB" id="10540080at2759"/>
<feature type="compositionally biased region" description="Polar residues" evidence="8">
    <location>
        <begin position="337"/>
        <end position="346"/>
    </location>
</feature>
<evidence type="ECO:0000256" key="8">
    <source>
        <dbReference type="SAM" id="MobiDB-lite"/>
    </source>
</evidence>
<feature type="compositionally biased region" description="Pro residues" evidence="8">
    <location>
        <begin position="385"/>
        <end position="402"/>
    </location>
</feature>
<dbReference type="RefSeq" id="XP_002787765.1">
    <property type="nucleotide sequence ID" value="XM_002787719.1"/>
</dbReference>
<keyword evidence="10" id="KW-0675">Receptor</keyword>
<comment type="subcellular location">
    <subcellularLocation>
        <location evidence="1">Golgi apparatus membrane</location>
        <topology evidence="1">Single-pass membrane protein</topology>
    </subcellularLocation>
</comment>
<keyword evidence="2 9" id="KW-0812">Transmembrane</keyword>
<dbReference type="Proteomes" id="UP000007800">
    <property type="component" value="Unassembled WGS sequence"/>
</dbReference>
<name>C5K7M6_PERM5</name>
<dbReference type="EMBL" id="GG671079">
    <property type="protein sequence ID" value="EER19561.1"/>
    <property type="molecule type" value="Genomic_DNA"/>
</dbReference>
<sequence>MDLFRKINDILEAADAEEAERRSPTGAASSDDNRVLQLPTTYTISGSQDFNRGRSVHPRASGEVRSDSGMSWAAAAAGGSSWVKGLSNRASAALQNIATPPRGPPTSTEHVSLGAYRRSSPEPSRVVPDDLFGGGAAGDANDDLLVWESEAATSTWKPRGQQLAGGPFPSPPTAITPSDVFSDATAKAGRAISEEEEGSDEGSAGVKEEPLPPPQAPSGEALPLPGAPTKEALPSPQTPTEEALPSPQTPTEEALPSPQTPTEEALPSPQTPTEGALPSPQTPTEEALPSPQTPTEEALPSPQTPTEGALPSPQTPTEEALPSPQTPTERPLPPSQAPTGKLSSSREAPIEEPLLSLEVATGEPLLSPEVATREPLPSLQVPTEETPPPPQALTDQPPPPPQDLTGEPLPSREAPTEEPLPSPRTDTEKPLPPLQVPTGELLSSPEAPTEEPLPPPQAPTMPSTLLSGQAMDTSQSEASGNPPHAELLEDGESTMAAVGGGETTVQADDGRRVVTSSPHYHEVGEEGGGGGESPLPPPAIPDTTDESLSLSTTPRLSETSKERADSSNGGSSGSAASSPHAGDTEGSRAVVVEGSGGSSGESGSSRVVVEPNARMLVEKAERLETLLLESSSKVGDLEKALELKEEELRDMQRTYSEEIAKAVGRGDGSLQSLRREMQKLRQRCADLQEEVREHKKGSERDVEAARQEMEGELALLLGQKESSIADLKAKLAAERSRSSQLEKDLTTTCMQLKEKDASSTTELTTLRRQLHDYSQSNTELKNAYANANAEVERMSSAMASGGRRTEELEKAVAAAELRAENASTESAKLAQQVFELQSNLHEKDLAASTSEAIESAKRRVTELEDTLRKREQRIEEVEDELRQTKAWAESDKERFTTRISGLESDLASARTALEQQSSSPPTTDLQETITRLQKGMTQAAQGHMREVEVLQRRISEKDRRIEALVCEVNTYRNDQQQESSSYKSGRSDIELGEMSPSGTPRVGRNKRIRDGMVELRAHGRSPILKVVNEIDTVARGAVRQLVRSPFARVLLLLYTVALHVWVLLILQWSLRESHTAAAPEQ</sequence>
<dbReference type="GO" id="GO:0031985">
    <property type="term" value="C:Golgi cisterna"/>
    <property type="evidence" value="ECO:0007669"/>
    <property type="project" value="TreeGrafter"/>
</dbReference>
<keyword evidence="6 9" id="KW-0472">Membrane</keyword>
<keyword evidence="4" id="KW-0333">Golgi apparatus</keyword>
<feature type="region of interest" description="Disordered" evidence="8">
    <location>
        <begin position="152"/>
        <end position="611"/>
    </location>
</feature>
<dbReference type="GO" id="GO:0007030">
    <property type="term" value="P:Golgi organization"/>
    <property type="evidence" value="ECO:0007669"/>
    <property type="project" value="InterPro"/>
</dbReference>
<evidence type="ECO:0000256" key="3">
    <source>
        <dbReference type="ARBA" id="ARBA00022989"/>
    </source>
</evidence>
<feature type="compositionally biased region" description="Low complexity" evidence="8">
    <location>
        <begin position="601"/>
        <end position="610"/>
    </location>
</feature>
<evidence type="ECO:0000256" key="4">
    <source>
        <dbReference type="ARBA" id="ARBA00023034"/>
    </source>
</evidence>
<feature type="region of interest" description="Disordered" evidence="8">
    <location>
        <begin position="975"/>
        <end position="1004"/>
    </location>
</feature>
<feature type="compositionally biased region" description="Low complexity" evidence="8">
    <location>
        <begin position="566"/>
        <end position="593"/>
    </location>
</feature>
<reference evidence="10 11" key="1">
    <citation type="submission" date="2008-07" db="EMBL/GenBank/DDBJ databases">
        <authorList>
            <person name="El-Sayed N."/>
            <person name="Caler E."/>
            <person name="Inman J."/>
            <person name="Amedeo P."/>
            <person name="Hass B."/>
            <person name="Wortman J."/>
        </authorList>
    </citation>
    <scope>NUCLEOTIDE SEQUENCE [LARGE SCALE GENOMIC DNA]</scope>
    <source>
        <strain evidence="11">ATCC 50983 / TXsc</strain>
    </source>
</reference>
<feature type="compositionally biased region" description="Polar residues" evidence="8">
    <location>
        <begin position="38"/>
        <end position="50"/>
    </location>
</feature>
<dbReference type="InParanoid" id="C5K7M6"/>
<feature type="compositionally biased region" description="Polar residues" evidence="8">
    <location>
        <begin position="466"/>
        <end position="479"/>
    </location>
</feature>
<feature type="region of interest" description="Disordered" evidence="8">
    <location>
        <begin position="96"/>
        <end position="126"/>
    </location>
</feature>
<organism evidence="11">
    <name type="scientific">Perkinsus marinus (strain ATCC 50983 / TXsc)</name>
    <dbReference type="NCBI Taxonomy" id="423536"/>
    <lineage>
        <taxon>Eukaryota</taxon>
        <taxon>Sar</taxon>
        <taxon>Alveolata</taxon>
        <taxon>Perkinsozoa</taxon>
        <taxon>Perkinsea</taxon>
        <taxon>Perkinsida</taxon>
        <taxon>Perkinsidae</taxon>
        <taxon>Perkinsus</taxon>
    </lineage>
</organism>
<dbReference type="AlphaFoldDB" id="C5K7M6"/>
<evidence type="ECO:0000256" key="7">
    <source>
        <dbReference type="SAM" id="Coils"/>
    </source>
</evidence>
<feature type="compositionally biased region" description="Polar residues" evidence="8">
    <location>
        <begin position="975"/>
        <end position="984"/>
    </location>
</feature>
<evidence type="ECO:0000256" key="9">
    <source>
        <dbReference type="SAM" id="Phobius"/>
    </source>
</evidence>
<evidence type="ECO:0000256" key="1">
    <source>
        <dbReference type="ARBA" id="ARBA00004194"/>
    </source>
</evidence>
<dbReference type="OMA" id="GAYCENI"/>
<evidence type="ECO:0000313" key="11">
    <source>
        <dbReference type="Proteomes" id="UP000007800"/>
    </source>
</evidence>
<keyword evidence="11" id="KW-1185">Reference proteome</keyword>
<dbReference type="InterPro" id="IPR019177">
    <property type="entry name" value="Golgin_subfamily_A_member_5"/>
</dbReference>
<dbReference type="GO" id="GO:0000139">
    <property type="term" value="C:Golgi membrane"/>
    <property type="evidence" value="ECO:0007669"/>
    <property type="project" value="UniProtKB-SubCell"/>
</dbReference>
<protein>
    <submittedName>
        <fullName evidence="10">Tyrosine-protein phosphatase non-receptor type, putative</fullName>
    </submittedName>
</protein>
<gene>
    <name evidence="10" type="ORF">Pmar_PMAR012542</name>
</gene>
<feature type="region of interest" description="Disordered" evidence="8">
    <location>
        <begin position="1"/>
        <end position="68"/>
    </location>
</feature>
<dbReference type="GO" id="GO:0000301">
    <property type="term" value="P:retrograde transport, vesicle recycling within Golgi"/>
    <property type="evidence" value="ECO:0007669"/>
    <property type="project" value="TreeGrafter"/>
</dbReference>
<feature type="transmembrane region" description="Helical" evidence="9">
    <location>
        <begin position="1046"/>
        <end position="1066"/>
    </location>
</feature>
<evidence type="ECO:0000256" key="6">
    <source>
        <dbReference type="ARBA" id="ARBA00023136"/>
    </source>
</evidence>
<keyword evidence="3 9" id="KW-1133">Transmembrane helix</keyword>